<dbReference type="GO" id="GO:0009307">
    <property type="term" value="P:DNA restriction-modification system"/>
    <property type="evidence" value="ECO:0007669"/>
    <property type="project" value="InterPro"/>
</dbReference>
<dbReference type="InterPro" id="IPR007560">
    <property type="entry name" value="Restrct_endonuc_IV_Mrr"/>
</dbReference>
<gene>
    <name evidence="2" type="ORF">GCM10010976_34090</name>
</gene>
<dbReference type="GO" id="GO:0004519">
    <property type="term" value="F:endonuclease activity"/>
    <property type="evidence" value="ECO:0007669"/>
    <property type="project" value="InterPro"/>
</dbReference>
<evidence type="ECO:0000259" key="1">
    <source>
        <dbReference type="Pfam" id="PF04471"/>
    </source>
</evidence>
<dbReference type="Proteomes" id="UP000625976">
    <property type="component" value="Unassembled WGS sequence"/>
</dbReference>
<dbReference type="AlphaFoldDB" id="A0A917GYI1"/>
<reference evidence="2" key="1">
    <citation type="journal article" date="2014" name="Int. J. Syst. Evol. Microbiol.">
        <title>Complete genome sequence of Corynebacterium casei LMG S-19264T (=DSM 44701T), isolated from a smear-ripened cheese.</title>
        <authorList>
            <consortium name="US DOE Joint Genome Institute (JGI-PGF)"/>
            <person name="Walter F."/>
            <person name="Albersmeier A."/>
            <person name="Kalinowski J."/>
            <person name="Ruckert C."/>
        </authorList>
    </citation>
    <scope>NUCLEOTIDE SEQUENCE</scope>
    <source>
        <strain evidence="2">CGMCC 1.12751</strain>
    </source>
</reference>
<protein>
    <recommendedName>
        <fullName evidence="1">Restriction endonuclease type IV Mrr domain-containing protein</fullName>
    </recommendedName>
</protein>
<feature type="domain" description="Restriction endonuclease type IV Mrr" evidence="1">
    <location>
        <begin position="40"/>
        <end position="120"/>
    </location>
</feature>
<comment type="caution">
    <text evidence="2">The sequence shown here is derived from an EMBL/GenBank/DDBJ whole genome shotgun (WGS) entry which is preliminary data.</text>
</comment>
<proteinExistence type="predicted"/>
<dbReference type="SUPFAM" id="SSF52980">
    <property type="entry name" value="Restriction endonuclease-like"/>
    <property type="match status" value="1"/>
</dbReference>
<reference evidence="2" key="2">
    <citation type="submission" date="2020-09" db="EMBL/GenBank/DDBJ databases">
        <authorList>
            <person name="Sun Q."/>
            <person name="Zhou Y."/>
        </authorList>
    </citation>
    <scope>NUCLEOTIDE SEQUENCE</scope>
    <source>
        <strain evidence="2">CGMCC 1.12751</strain>
    </source>
</reference>
<organism evidence="2 3">
    <name type="scientific">Bizionia arctica</name>
    <dbReference type="NCBI Taxonomy" id="1495645"/>
    <lineage>
        <taxon>Bacteria</taxon>
        <taxon>Pseudomonadati</taxon>
        <taxon>Bacteroidota</taxon>
        <taxon>Flavobacteriia</taxon>
        <taxon>Flavobacteriales</taxon>
        <taxon>Flavobacteriaceae</taxon>
        <taxon>Bizionia</taxon>
    </lineage>
</organism>
<dbReference type="InterPro" id="IPR011335">
    <property type="entry name" value="Restrct_endonuc-II-like"/>
</dbReference>
<sequence length="303" mass="35586">MKLDGKSLERATELIETHIINHIQKSEIGKITIETNKIITPNQVKNEIDVYVTIDLKIGTSLIYIFECKNYKKKKVDKNDIIIFEEKLKLFNAQKGYFIAKTYTKDAKNRAAQNQRIELLVLDSQNSRIFDKNYFIQIESRYIDDINIECQIAPNPIFPFIDFESINLKTEYGIEQTLDSYVKEKIKIGENASKFRSLYDKLQNVELITDLERFEDLGKNQTSWQFILEILRPTLNGELYDGIRIKAKVNYKMEKPQIIHEYNIKGKGHYVKIKMRGLFKNEFSILEATKNDNDNTIHFHTIN</sequence>
<evidence type="ECO:0000313" key="2">
    <source>
        <dbReference type="EMBL" id="GGG60518.1"/>
    </source>
</evidence>
<dbReference type="RefSeq" id="WP_188467131.1">
    <property type="nucleotide sequence ID" value="NZ_BMFQ01000006.1"/>
</dbReference>
<evidence type="ECO:0000313" key="3">
    <source>
        <dbReference type="Proteomes" id="UP000625976"/>
    </source>
</evidence>
<name>A0A917GYI1_9FLAO</name>
<accession>A0A917GYI1</accession>
<keyword evidence="3" id="KW-1185">Reference proteome</keyword>
<dbReference type="GO" id="GO:0003677">
    <property type="term" value="F:DNA binding"/>
    <property type="evidence" value="ECO:0007669"/>
    <property type="project" value="InterPro"/>
</dbReference>
<dbReference type="EMBL" id="BMFQ01000006">
    <property type="protein sequence ID" value="GGG60518.1"/>
    <property type="molecule type" value="Genomic_DNA"/>
</dbReference>
<dbReference type="Pfam" id="PF04471">
    <property type="entry name" value="Mrr_cat"/>
    <property type="match status" value="1"/>
</dbReference>